<name>A0ABD5TY93_9EURY</name>
<feature type="transmembrane region" description="Helical" evidence="1">
    <location>
        <begin position="110"/>
        <end position="131"/>
    </location>
</feature>
<accession>A0ABD5TY93</accession>
<reference evidence="2 3" key="1">
    <citation type="journal article" date="2019" name="Int. J. Syst. Evol. Microbiol.">
        <title>The Global Catalogue of Microorganisms (GCM) 10K type strain sequencing project: providing services to taxonomists for standard genome sequencing and annotation.</title>
        <authorList>
            <consortium name="The Broad Institute Genomics Platform"/>
            <consortium name="The Broad Institute Genome Sequencing Center for Infectious Disease"/>
            <person name="Wu L."/>
            <person name="Ma J."/>
        </authorList>
    </citation>
    <scope>NUCLEOTIDE SEQUENCE [LARGE SCALE GENOMIC DNA]</scope>
    <source>
        <strain evidence="2 3">YIM 94188</strain>
    </source>
</reference>
<keyword evidence="1" id="KW-0812">Transmembrane</keyword>
<dbReference type="Proteomes" id="UP001596408">
    <property type="component" value="Unassembled WGS sequence"/>
</dbReference>
<dbReference type="EMBL" id="JBHSXH010000009">
    <property type="protein sequence ID" value="MFC6824457.1"/>
    <property type="molecule type" value="Genomic_DNA"/>
</dbReference>
<feature type="transmembrane region" description="Helical" evidence="1">
    <location>
        <begin position="84"/>
        <end position="104"/>
    </location>
</feature>
<evidence type="ECO:0000313" key="3">
    <source>
        <dbReference type="Proteomes" id="UP001596408"/>
    </source>
</evidence>
<feature type="transmembrane region" description="Helical" evidence="1">
    <location>
        <begin position="16"/>
        <end position="35"/>
    </location>
</feature>
<organism evidence="2 3">
    <name type="scientific">Halopelagius fulvigenes</name>
    <dbReference type="NCBI Taxonomy" id="1198324"/>
    <lineage>
        <taxon>Archaea</taxon>
        <taxon>Methanobacteriati</taxon>
        <taxon>Methanobacteriota</taxon>
        <taxon>Stenosarchaea group</taxon>
        <taxon>Halobacteria</taxon>
        <taxon>Halobacteriales</taxon>
        <taxon>Haloferacaceae</taxon>
    </lineage>
</organism>
<evidence type="ECO:0000313" key="2">
    <source>
        <dbReference type="EMBL" id="MFC6824457.1"/>
    </source>
</evidence>
<gene>
    <name evidence="2" type="ORF">ACFQEV_05530</name>
</gene>
<sequence>MSDVSLRERLFLRDRLRPWHALMLAVFLVGTAWTLRDVTPLSLSAVLVASFHGLLWLLGFQVTVGMLWAYAVEYYNAGGKWTDLPFVLPFGVALVVGVAVGVVFESGGGAVGAAFWTFVVVAGLVAVVVWVRVGYRESVA</sequence>
<feature type="transmembrane region" description="Helical" evidence="1">
    <location>
        <begin position="47"/>
        <end position="72"/>
    </location>
</feature>
<protein>
    <submittedName>
        <fullName evidence="2">Uncharacterized protein</fullName>
    </submittedName>
</protein>
<comment type="caution">
    <text evidence="2">The sequence shown here is derived from an EMBL/GenBank/DDBJ whole genome shotgun (WGS) entry which is preliminary data.</text>
</comment>
<dbReference type="AlphaFoldDB" id="A0ABD5TY93"/>
<proteinExistence type="predicted"/>
<keyword evidence="3" id="KW-1185">Reference proteome</keyword>
<keyword evidence="1" id="KW-1133">Transmembrane helix</keyword>
<evidence type="ECO:0000256" key="1">
    <source>
        <dbReference type="SAM" id="Phobius"/>
    </source>
</evidence>
<dbReference type="RefSeq" id="WP_379693414.1">
    <property type="nucleotide sequence ID" value="NZ_JBHSXH010000009.1"/>
</dbReference>
<keyword evidence="1" id="KW-0472">Membrane</keyword>